<protein>
    <submittedName>
        <fullName evidence="2">Uncharacterized protein</fullName>
    </submittedName>
</protein>
<proteinExistence type="predicted"/>
<dbReference type="EMBL" id="BLLK01000038">
    <property type="protein sequence ID" value="GFH49789.1"/>
    <property type="molecule type" value="Genomic_DNA"/>
</dbReference>
<reference evidence="2 3" key="1">
    <citation type="journal article" date="2021" name="Sci. Rep.">
        <title>The genome of the diatom Chaetoceros tenuissimus carries an ancient integrated fragment of an extant virus.</title>
        <authorList>
            <person name="Hongo Y."/>
            <person name="Kimura K."/>
            <person name="Takaki Y."/>
            <person name="Yoshida Y."/>
            <person name="Baba S."/>
            <person name="Kobayashi G."/>
            <person name="Nagasaki K."/>
            <person name="Hano T."/>
            <person name="Tomaru Y."/>
        </authorList>
    </citation>
    <scope>NUCLEOTIDE SEQUENCE [LARGE SCALE GENOMIC DNA]</scope>
    <source>
        <strain evidence="2 3">NIES-3715</strain>
    </source>
</reference>
<evidence type="ECO:0000313" key="3">
    <source>
        <dbReference type="Proteomes" id="UP001054902"/>
    </source>
</evidence>
<feature type="region of interest" description="Disordered" evidence="1">
    <location>
        <begin position="157"/>
        <end position="196"/>
    </location>
</feature>
<gene>
    <name evidence="2" type="ORF">CTEN210_06265</name>
</gene>
<dbReference type="AlphaFoldDB" id="A0AAD3H4M9"/>
<comment type="caution">
    <text evidence="2">The sequence shown here is derived from an EMBL/GenBank/DDBJ whole genome shotgun (WGS) entry which is preliminary data.</text>
</comment>
<name>A0AAD3H4M9_9STRA</name>
<organism evidence="2 3">
    <name type="scientific">Chaetoceros tenuissimus</name>
    <dbReference type="NCBI Taxonomy" id="426638"/>
    <lineage>
        <taxon>Eukaryota</taxon>
        <taxon>Sar</taxon>
        <taxon>Stramenopiles</taxon>
        <taxon>Ochrophyta</taxon>
        <taxon>Bacillariophyta</taxon>
        <taxon>Coscinodiscophyceae</taxon>
        <taxon>Chaetocerotophycidae</taxon>
        <taxon>Chaetocerotales</taxon>
        <taxon>Chaetocerotaceae</taxon>
        <taxon>Chaetoceros</taxon>
    </lineage>
</organism>
<keyword evidence="3" id="KW-1185">Reference proteome</keyword>
<evidence type="ECO:0000256" key="1">
    <source>
        <dbReference type="SAM" id="MobiDB-lite"/>
    </source>
</evidence>
<accession>A0AAD3H4M9</accession>
<dbReference type="Proteomes" id="UP001054902">
    <property type="component" value="Unassembled WGS sequence"/>
</dbReference>
<sequence length="224" mass="26072">MTDIATYSSTNHQHGIDTNLLHQHDVLDNKIYFWEILQSHTDRLKQYYNDEETRIKNTLSRLDNGSIENEDALVLLAMVRAQVVCLLEYITHNLELFATSVLTFDEHHNVDTYEEEMTYFQDTYAFIDGDRLHTILKYIDEWSLDIEQGNTQEQKLPFLDESDHVNKRRNSSRSISSRSSRRSSVKSEASGKKNSKGIVRGLTRRISLSKLFVSPKQSSAWRIL</sequence>
<evidence type="ECO:0000313" key="2">
    <source>
        <dbReference type="EMBL" id="GFH49789.1"/>
    </source>
</evidence>